<dbReference type="PROSITE" id="PS50089">
    <property type="entry name" value="ZF_RING_2"/>
    <property type="match status" value="1"/>
</dbReference>
<keyword evidence="6 9" id="KW-0863">Zinc-finger</keyword>
<dbReference type="Pfam" id="PF13639">
    <property type="entry name" value="zf-RING_2"/>
    <property type="match status" value="1"/>
</dbReference>
<dbReference type="GO" id="GO:0006511">
    <property type="term" value="P:ubiquitin-dependent protein catabolic process"/>
    <property type="evidence" value="ECO:0007669"/>
    <property type="project" value="TreeGrafter"/>
</dbReference>
<dbReference type="InterPro" id="IPR039525">
    <property type="entry name" value="RNF126-like_zinc-ribbon"/>
</dbReference>
<gene>
    <name evidence="12" type="primary">Rnf115</name>
    <name evidence="12" type="ORF">TNIN_463601</name>
</gene>
<dbReference type="EMBL" id="BMAV01022357">
    <property type="protein sequence ID" value="GFY77195.1"/>
    <property type="molecule type" value="Genomic_DNA"/>
</dbReference>
<keyword evidence="8" id="KW-0862">Zinc</keyword>
<feature type="region of interest" description="Disordered" evidence="10">
    <location>
        <begin position="289"/>
        <end position="342"/>
    </location>
</feature>
<feature type="domain" description="RING-type" evidence="11">
    <location>
        <begin position="238"/>
        <end position="279"/>
    </location>
</feature>
<evidence type="ECO:0000313" key="12">
    <source>
        <dbReference type="EMBL" id="GFY77195.1"/>
    </source>
</evidence>
<comment type="caution">
    <text evidence="12">The sequence shown here is derived from an EMBL/GenBank/DDBJ whole genome shotgun (WGS) entry which is preliminary data.</text>
</comment>
<reference evidence="12" key="1">
    <citation type="submission" date="2020-08" db="EMBL/GenBank/DDBJ databases">
        <title>Multicomponent nature underlies the extraordinary mechanical properties of spider dragline silk.</title>
        <authorList>
            <person name="Kono N."/>
            <person name="Nakamura H."/>
            <person name="Mori M."/>
            <person name="Yoshida Y."/>
            <person name="Ohtoshi R."/>
            <person name="Malay A.D."/>
            <person name="Moran D.A.P."/>
            <person name="Tomita M."/>
            <person name="Numata K."/>
            <person name="Arakawa K."/>
        </authorList>
    </citation>
    <scope>NUCLEOTIDE SEQUENCE</scope>
</reference>
<evidence type="ECO:0000256" key="4">
    <source>
        <dbReference type="ARBA" id="ARBA00022679"/>
    </source>
</evidence>
<evidence type="ECO:0000313" key="13">
    <source>
        <dbReference type="Proteomes" id="UP000886998"/>
    </source>
</evidence>
<protein>
    <recommendedName>
        <fullName evidence="3">RING-type E3 ubiquitin transferase</fullName>
        <ecNumber evidence="3">2.3.2.27</ecNumber>
    </recommendedName>
</protein>
<evidence type="ECO:0000256" key="9">
    <source>
        <dbReference type="PROSITE-ProRule" id="PRU00175"/>
    </source>
</evidence>
<dbReference type="InterPro" id="IPR051834">
    <property type="entry name" value="RING_finger_E3_ligase"/>
</dbReference>
<dbReference type="Proteomes" id="UP000886998">
    <property type="component" value="Unassembled WGS sequence"/>
</dbReference>
<evidence type="ECO:0000256" key="5">
    <source>
        <dbReference type="ARBA" id="ARBA00022723"/>
    </source>
</evidence>
<dbReference type="GO" id="GO:0008270">
    <property type="term" value="F:zinc ion binding"/>
    <property type="evidence" value="ECO:0007669"/>
    <property type="project" value="UniProtKB-KW"/>
</dbReference>
<dbReference type="AlphaFoldDB" id="A0A8X7CSQ1"/>
<evidence type="ECO:0000256" key="2">
    <source>
        <dbReference type="ARBA" id="ARBA00004906"/>
    </source>
</evidence>
<evidence type="ECO:0000256" key="6">
    <source>
        <dbReference type="ARBA" id="ARBA00022771"/>
    </source>
</evidence>
<feature type="compositionally biased region" description="Polar residues" evidence="10">
    <location>
        <begin position="106"/>
        <end position="115"/>
    </location>
</feature>
<accession>A0A8X7CSQ1</accession>
<dbReference type="OrthoDB" id="8062037at2759"/>
<dbReference type="SMART" id="SM00184">
    <property type="entry name" value="RING"/>
    <property type="match status" value="1"/>
</dbReference>
<evidence type="ECO:0000256" key="3">
    <source>
        <dbReference type="ARBA" id="ARBA00012483"/>
    </source>
</evidence>
<dbReference type="InterPro" id="IPR001841">
    <property type="entry name" value="Znf_RING"/>
</dbReference>
<keyword evidence="13" id="KW-1185">Reference proteome</keyword>
<keyword evidence="5" id="KW-0479">Metal-binding</keyword>
<dbReference type="Gene3D" id="3.30.40.10">
    <property type="entry name" value="Zinc/RING finger domain, C3HC4 (zinc finger)"/>
    <property type="match status" value="1"/>
</dbReference>
<name>A0A8X7CSQ1_9ARAC</name>
<feature type="compositionally biased region" description="Polar residues" evidence="10">
    <location>
        <begin position="302"/>
        <end position="313"/>
    </location>
</feature>
<evidence type="ECO:0000256" key="7">
    <source>
        <dbReference type="ARBA" id="ARBA00022786"/>
    </source>
</evidence>
<dbReference type="Pfam" id="PF14369">
    <property type="entry name" value="Zn_ribbon_19"/>
    <property type="match status" value="1"/>
</dbReference>
<feature type="region of interest" description="Disordered" evidence="10">
    <location>
        <begin position="101"/>
        <end position="150"/>
    </location>
</feature>
<dbReference type="GO" id="GO:0061630">
    <property type="term" value="F:ubiquitin protein ligase activity"/>
    <property type="evidence" value="ECO:0007669"/>
    <property type="project" value="UniProtKB-EC"/>
</dbReference>
<dbReference type="SUPFAM" id="SSF57850">
    <property type="entry name" value="RING/U-box"/>
    <property type="match status" value="1"/>
</dbReference>
<dbReference type="PANTHER" id="PTHR45931">
    <property type="entry name" value="SI:CH211-59O9.10"/>
    <property type="match status" value="1"/>
</dbReference>
<dbReference type="GO" id="GO:0005634">
    <property type="term" value="C:nucleus"/>
    <property type="evidence" value="ECO:0007669"/>
    <property type="project" value="TreeGrafter"/>
</dbReference>
<dbReference type="InterPro" id="IPR013083">
    <property type="entry name" value="Znf_RING/FYVE/PHD"/>
</dbReference>
<evidence type="ECO:0000256" key="10">
    <source>
        <dbReference type="SAM" id="MobiDB-lite"/>
    </source>
</evidence>
<sequence length="342" mass="38098">MDSRDVVQQGNMAEAAVESPAARFFCHKCSTEISPVLPDYTCPRCQGGFIEEVARSSAEPSEESDEELFGNTVESNEDVEALNQVADLWNMLTYIRRPDEGPLHLVQNSSGTVSQDGREGRYTSRPGPSRRNRYIRVPNRRPNQEGPDNRRAEGFLQQLVNTLSDNTGMVANASFPVFLNLHSNPGDYAWGRGGWNAIITQLINQLDGTGPPPLPQDKIDEIPTVNICQEQVDKSLQCTICMEDFEQGEPVRRLACEHHFHNGCITPWLELHGTCPICRKLLNDSSSQESMFSSSSSVPVPGTSQQTSSNNVEMTEPDSVSRRNDSYNPHVPSVYDFSEEFD</sequence>
<evidence type="ECO:0000256" key="1">
    <source>
        <dbReference type="ARBA" id="ARBA00000900"/>
    </source>
</evidence>
<comment type="catalytic activity">
    <reaction evidence="1">
        <text>S-ubiquitinyl-[E2 ubiquitin-conjugating enzyme]-L-cysteine + [acceptor protein]-L-lysine = [E2 ubiquitin-conjugating enzyme]-L-cysteine + N(6)-ubiquitinyl-[acceptor protein]-L-lysine.</text>
        <dbReference type="EC" id="2.3.2.27"/>
    </reaction>
</comment>
<keyword evidence="7" id="KW-0833">Ubl conjugation pathway</keyword>
<dbReference type="EC" id="2.3.2.27" evidence="3"/>
<dbReference type="FunFam" id="3.30.40.10:FF:000069">
    <property type="entry name" value="E3 ubiquitin-protein ligase RNF115"/>
    <property type="match status" value="1"/>
</dbReference>
<comment type="pathway">
    <text evidence="2">Protein modification; protein ubiquitination.</text>
</comment>
<organism evidence="12 13">
    <name type="scientific">Trichonephila inaurata madagascariensis</name>
    <dbReference type="NCBI Taxonomy" id="2747483"/>
    <lineage>
        <taxon>Eukaryota</taxon>
        <taxon>Metazoa</taxon>
        <taxon>Ecdysozoa</taxon>
        <taxon>Arthropoda</taxon>
        <taxon>Chelicerata</taxon>
        <taxon>Arachnida</taxon>
        <taxon>Araneae</taxon>
        <taxon>Araneomorphae</taxon>
        <taxon>Entelegynae</taxon>
        <taxon>Araneoidea</taxon>
        <taxon>Nephilidae</taxon>
        <taxon>Trichonephila</taxon>
        <taxon>Trichonephila inaurata</taxon>
    </lineage>
</organism>
<evidence type="ECO:0000259" key="11">
    <source>
        <dbReference type="PROSITE" id="PS50089"/>
    </source>
</evidence>
<dbReference type="GO" id="GO:0000209">
    <property type="term" value="P:protein polyubiquitination"/>
    <property type="evidence" value="ECO:0007669"/>
    <property type="project" value="UniProtKB-ARBA"/>
</dbReference>
<dbReference type="PANTHER" id="PTHR45931:SF3">
    <property type="entry name" value="RING ZINC FINGER-CONTAINING PROTEIN"/>
    <property type="match status" value="1"/>
</dbReference>
<proteinExistence type="predicted"/>
<keyword evidence="4" id="KW-0808">Transferase</keyword>
<evidence type="ECO:0000256" key="8">
    <source>
        <dbReference type="ARBA" id="ARBA00022833"/>
    </source>
</evidence>